<feature type="transmembrane region" description="Helical" evidence="3">
    <location>
        <begin position="79"/>
        <end position="99"/>
    </location>
</feature>
<protein>
    <submittedName>
        <fullName evidence="4">ECF transporter S component</fullName>
    </submittedName>
</protein>
<evidence type="ECO:0000256" key="1">
    <source>
        <dbReference type="ARBA" id="ARBA00022692"/>
    </source>
</evidence>
<name>A0A9J6NV72_9CLOT</name>
<feature type="transmembrane region" description="Helical" evidence="3">
    <location>
        <begin position="111"/>
        <end position="130"/>
    </location>
</feature>
<evidence type="ECO:0000256" key="3">
    <source>
        <dbReference type="SAM" id="Phobius"/>
    </source>
</evidence>
<evidence type="ECO:0000313" key="4">
    <source>
        <dbReference type="EMBL" id="MCM1988383.1"/>
    </source>
</evidence>
<keyword evidence="5" id="KW-1185">Reference proteome</keyword>
<reference evidence="4" key="1">
    <citation type="journal article" date="2021" name="mSystems">
        <title>Bacteria and Archaea Synergistically Convert Glycine Betaine to Biogenic Methane in the Formosa Cold Seep of the South China Sea.</title>
        <authorList>
            <person name="Li L."/>
            <person name="Zhang W."/>
            <person name="Zhang S."/>
            <person name="Song L."/>
            <person name="Sun Q."/>
            <person name="Zhang H."/>
            <person name="Xiang H."/>
            <person name="Dong X."/>
        </authorList>
    </citation>
    <scope>NUCLEOTIDE SEQUENCE</scope>
    <source>
        <strain evidence="4">ZWT</strain>
    </source>
</reference>
<comment type="caution">
    <text evidence="4">The sequence shown here is derived from an EMBL/GenBank/DDBJ whole genome shotgun (WGS) entry which is preliminary data.</text>
</comment>
<dbReference type="Gene3D" id="1.10.1760.20">
    <property type="match status" value="1"/>
</dbReference>
<dbReference type="Proteomes" id="UP001056429">
    <property type="component" value="Unassembled WGS sequence"/>
</dbReference>
<evidence type="ECO:0000313" key="5">
    <source>
        <dbReference type="Proteomes" id="UP001056429"/>
    </source>
</evidence>
<feature type="transmembrane region" description="Helical" evidence="3">
    <location>
        <begin position="41"/>
        <end position="59"/>
    </location>
</feature>
<evidence type="ECO:0000256" key="2">
    <source>
        <dbReference type="ARBA" id="ARBA00022989"/>
    </source>
</evidence>
<dbReference type="AlphaFoldDB" id="A0A9J6NV72"/>
<dbReference type="RefSeq" id="WP_250857252.1">
    <property type="nucleotide sequence ID" value="NZ_JAGSOJ010000001.1"/>
</dbReference>
<keyword evidence="2 3" id="KW-1133">Transmembrane helix</keyword>
<feature type="transmembrane region" description="Helical" evidence="3">
    <location>
        <begin position="15"/>
        <end position="34"/>
    </location>
</feature>
<keyword evidence="3" id="KW-0472">Membrane</keyword>
<dbReference type="Pfam" id="PF07155">
    <property type="entry name" value="ECF-ribofla_trS"/>
    <property type="match status" value="1"/>
</dbReference>
<reference evidence="4" key="2">
    <citation type="submission" date="2021-04" db="EMBL/GenBank/DDBJ databases">
        <authorList>
            <person name="Dong X."/>
        </authorList>
    </citation>
    <scope>NUCLEOTIDE SEQUENCE</scope>
    <source>
        <strain evidence="4">ZWT</strain>
    </source>
</reference>
<dbReference type="InterPro" id="IPR009825">
    <property type="entry name" value="ECF_substrate-spec-like"/>
</dbReference>
<sequence length="180" mass="19400">MNNEVLRKTTGVKDIAIMGLFIAIVYVATAFILVPGPSEGGLFHMGNVAHFTIAIVFGRKKGAISGAFGMALFDILSPYAAWAPFTFIIRFAIGYVIGYIAHMNGKRGANLIQNIISMIPATIIMIGGYYMAEGIMYGNWISPAVSIPGNAMQCLVGAISIIIAPILIKTFKARRIEIEI</sequence>
<dbReference type="PANTHER" id="PTHR37815:SF3">
    <property type="entry name" value="UPF0397 PROTEIN SPR0429"/>
    <property type="match status" value="1"/>
</dbReference>
<feature type="transmembrane region" description="Helical" evidence="3">
    <location>
        <begin position="150"/>
        <end position="168"/>
    </location>
</feature>
<organism evidence="4 5">
    <name type="scientific">Oceanirhabdus seepicola</name>
    <dbReference type="NCBI Taxonomy" id="2828781"/>
    <lineage>
        <taxon>Bacteria</taxon>
        <taxon>Bacillati</taxon>
        <taxon>Bacillota</taxon>
        <taxon>Clostridia</taxon>
        <taxon>Eubacteriales</taxon>
        <taxon>Clostridiaceae</taxon>
        <taxon>Oceanirhabdus</taxon>
    </lineage>
</organism>
<dbReference type="PANTHER" id="PTHR37815">
    <property type="entry name" value="UPF0397 PROTEIN BC_2624-RELATED"/>
    <property type="match status" value="1"/>
</dbReference>
<accession>A0A9J6NV72</accession>
<proteinExistence type="predicted"/>
<gene>
    <name evidence="4" type="ORF">KDK92_01415</name>
</gene>
<dbReference type="GO" id="GO:0016020">
    <property type="term" value="C:membrane"/>
    <property type="evidence" value="ECO:0007669"/>
    <property type="project" value="InterPro"/>
</dbReference>
<keyword evidence="1 3" id="KW-0812">Transmembrane</keyword>
<dbReference type="EMBL" id="JAGSOJ010000001">
    <property type="protein sequence ID" value="MCM1988383.1"/>
    <property type="molecule type" value="Genomic_DNA"/>
</dbReference>